<gene>
    <name evidence="1" type="ORF">SDC9_207021</name>
</gene>
<protein>
    <submittedName>
        <fullName evidence="1">Uncharacterized protein</fullName>
    </submittedName>
</protein>
<evidence type="ECO:0000313" key="1">
    <source>
        <dbReference type="EMBL" id="MPN59300.1"/>
    </source>
</evidence>
<accession>A0A645J831</accession>
<organism evidence="1">
    <name type="scientific">bioreactor metagenome</name>
    <dbReference type="NCBI Taxonomy" id="1076179"/>
    <lineage>
        <taxon>unclassified sequences</taxon>
        <taxon>metagenomes</taxon>
        <taxon>ecological metagenomes</taxon>
    </lineage>
</organism>
<reference evidence="1" key="1">
    <citation type="submission" date="2019-08" db="EMBL/GenBank/DDBJ databases">
        <authorList>
            <person name="Kucharzyk K."/>
            <person name="Murdoch R.W."/>
            <person name="Higgins S."/>
            <person name="Loffler F."/>
        </authorList>
    </citation>
    <scope>NUCLEOTIDE SEQUENCE</scope>
</reference>
<dbReference type="EMBL" id="VSSQ01133157">
    <property type="protein sequence ID" value="MPN59300.1"/>
    <property type="molecule type" value="Genomic_DNA"/>
</dbReference>
<proteinExistence type="predicted"/>
<dbReference type="AlphaFoldDB" id="A0A645J831"/>
<sequence>MSGEKNAVTVLQNFLSQRSDSGIMLEGAVKNATEIYRIALNSALTAGEANGRMLAEPRRSQILGKFNAMRNTLTRKVSDAELAEMLSRCGALNTEISEKQRSLSNNILDEI</sequence>
<name>A0A645J831_9ZZZZ</name>
<comment type="caution">
    <text evidence="1">The sequence shown here is derived from an EMBL/GenBank/DDBJ whole genome shotgun (WGS) entry which is preliminary data.</text>
</comment>